<dbReference type="AlphaFoldDB" id="A0A4Y8M591"/>
<sequence>MADFIAILRGRFEVPPVATDATGTTLFRLSGDGRRLHFSLKVNNIRNATQAHIHLGFPGQNGPIVAFLFGAGRSGNTGGSDFLVEGTLTREDLIGPLEWGTIADLVREILRGNTYVNVHTVQNPDGEIRGQIVPTLGTMSTRKSKAVKKGSSKRKT</sequence>
<organism evidence="2 3">
    <name type="scientific">Cohnella luojiensis</name>
    <dbReference type="NCBI Taxonomy" id="652876"/>
    <lineage>
        <taxon>Bacteria</taxon>
        <taxon>Bacillati</taxon>
        <taxon>Bacillota</taxon>
        <taxon>Bacilli</taxon>
        <taxon>Bacillales</taxon>
        <taxon>Paenibacillaceae</taxon>
        <taxon>Cohnella</taxon>
    </lineage>
</organism>
<reference evidence="2 3" key="1">
    <citation type="submission" date="2019-03" db="EMBL/GenBank/DDBJ databases">
        <title>Cohnella endophytica sp. nov., a novel endophytic bacterium isolated from bark of Sonneratia apetala.</title>
        <authorList>
            <person name="Tuo L."/>
        </authorList>
    </citation>
    <scope>NUCLEOTIDE SEQUENCE [LARGE SCALE GENOMIC DNA]</scope>
    <source>
        <strain evidence="2 3">CCTCC AB 208254</strain>
    </source>
</reference>
<evidence type="ECO:0000259" key="1">
    <source>
        <dbReference type="PROSITE" id="PS50933"/>
    </source>
</evidence>
<feature type="domain" description="CHRD" evidence="1">
    <location>
        <begin position="1"/>
        <end position="137"/>
    </location>
</feature>
<dbReference type="SMART" id="SM00754">
    <property type="entry name" value="CHRD"/>
    <property type="match status" value="1"/>
</dbReference>
<name>A0A4Y8M591_9BACL</name>
<dbReference type="Pfam" id="PF07452">
    <property type="entry name" value="CHRD"/>
    <property type="match status" value="1"/>
</dbReference>
<keyword evidence="3" id="KW-1185">Reference proteome</keyword>
<dbReference type="RefSeq" id="WP_135151001.1">
    <property type="nucleotide sequence ID" value="NZ_SOMN01000003.1"/>
</dbReference>
<dbReference type="Proteomes" id="UP000297900">
    <property type="component" value="Unassembled WGS sequence"/>
</dbReference>
<gene>
    <name evidence="2" type="ORF">E2980_04870</name>
</gene>
<dbReference type="InterPro" id="IPR010895">
    <property type="entry name" value="CHRD"/>
</dbReference>
<comment type="caution">
    <text evidence="2">The sequence shown here is derived from an EMBL/GenBank/DDBJ whole genome shotgun (WGS) entry which is preliminary data.</text>
</comment>
<evidence type="ECO:0000313" key="2">
    <source>
        <dbReference type="EMBL" id="TFE30089.1"/>
    </source>
</evidence>
<dbReference type="EMBL" id="SOMN01000003">
    <property type="protein sequence ID" value="TFE30089.1"/>
    <property type="molecule type" value="Genomic_DNA"/>
</dbReference>
<accession>A0A4Y8M591</accession>
<evidence type="ECO:0000313" key="3">
    <source>
        <dbReference type="Proteomes" id="UP000297900"/>
    </source>
</evidence>
<dbReference type="OrthoDB" id="571052at2"/>
<dbReference type="PROSITE" id="PS50933">
    <property type="entry name" value="CHRD"/>
    <property type="match status" value="1"/>
</dbReference>
<proteinExistence type="predicted"/>
<protein>
    <submittedName>
        <fullName evidence="2">CHRD domain-containing protein</fullName>
    </submittedName>
</protein>